<evidence type="ECO:0000313" key="3">
    <source>
        <dbReference type="Proteomes" id="UP000187486"/>
    </source>
</evidence>
<dbReference type="AlphaFoldDB" id="A0A1R0KJ34"/>
<dbReference type="Proteomes" id="UP000187486">
    <property type="component" value="Unassembled WGS sequence"/>
</dbReference>
<dbReference type="EMBL" id="MQUQ01000018">
    <property type="protein sequence ID" value="OLZ46082.1"/>
    <property type="molecule type" value="Genomic_DNA"/>
</dbReference>
<accession>A0A1R0KJ34</accession>
<keyword evidence="3" id="KW-1185">Reference proteome</keyword>
<name>A0A1R0KJ34_9PSEU</name>
<evidence type="ECO:0000256" key="1">
    <source>
        <dbReference type="SAM" id="MobiDB-lite"/>
    </source>
</evidence>
<evidence type="ECO:0000313" key="2">
    <source>
        <dbReference type="EMBL" id="OLZ46082.1"/>
    </source>
</evidence>
<sequence>MNTDPAGAIRAPAGPDQELTVGMIIALTISPSVVDSSPFSTSGALVVANAPAGQNDKAFRGLMIRGFSRPMWTSDQRARRPASHYSDSGLPPSSRSTTSSKKLPCLWAASAFSTASGSPPSMIVSSFAVPFDA</sequence>
<proteinExistence type="predicted"/>
<comment type="caution">
    <text evidence="2">The sequence shown here is derived from an EMBL/GenBank/DDBJ whole genome shotgun (WGS) entry which is preliminary data.</text>
</comment>
<organism evidence="2 3">
    <name type="scientific">Amycolatopsis coloradensis</name>
    <dbReference type="NCBI Taxonomy" id="76021"/>
    <lineage>
        <taxon>Bacteria</taxon>
        <taxon>Bacillati</taxon>
        <taxon>Actinomycetota</taxon>
        <taxon>Actinomycetes</taxon>
        <taxon>Pseudonocardiales</taxon>
        <taxon>Pseudonocardiaceae</taxon>
        <taxon>Amycolatopsis</taxon>
    </lineage>
</organism>
<gene>
    <name evidence="2" type="ORF">BS329_30910</name>
</gene>
<feature type="region of interest" description="Disordered" evidence="1">
    <location>
        <begin position="73"/>
        <end position="100"/>
    </location>
</feature>
<reference evidence="2 3" key="1">
    <citation type="submission" date="2016-01" db="EMBL/GenBank/DDBJ databases">
        <title>Amycolatopsis coloradensis genome sequencing and assembly.</title>
        <authorList>
            <person name="Mayilraj S."/>
        </authorList>
    </citation>
    <scope>NUCLEOTIDE SEQUENCE [LARGE SCALE GENOMIC DNA]</scope>
    <source>
        <strain evidence="2 3">DSM 44225</strain>
    </source>
</reference>
<dbReference type="STRING" id="76021.BS329_30910"/>
<feature type="compositionally biased region" description="Low complexity" evidence="1">
    <location>
        <begin position="88"/>
        <end position="100"/>
    </location>
</feature>
<dbReference type="RefSeq" id="WP_076165120.1">
    <property type="nucleotide sequence ID" value="NZ_JBEZVB010000043.1"/>
</dbReference>
<protein>
    <submittedName>
        <fullName evidence="2">Uncharacterized protein</fullName>
    </submittedName>
</protein>